<dbReference type="EnsemblPlants" id="TraesCS4A02G318600.1">
    <property type="protein sequence ID" value="TraesCS4A02G318600.1"/>
    <property type="gene ID" value="TraesCS4A02G318600"/>
</dbReference>
<name>A0A3B6I1I7_WHEAT</name>
<reference evidence="2" key="2">
    <citation type="submission" date="2018-10" db="UniProtKB">
        <authorList>
            <consortium name="EnsemblPlants"/>
        </authorList>
    </citation>
    <scope>IDENTIFICATION</scope>
</reference>
<dbReference type="Gramene" id="TraesWEE_scaffold_171376_01G000200.1">
    <property type="protein sequence ID" value="TraesWEE_scaffold_171376_01G000200.1"/>
    <property type="gene ID" value="TraesWEE_scaffold_171376_01G000200"/>
</dbReference>
<dbReference type="Gramene" id="TraesJAG4A03G02154470.1">
    <property type="protein sequence ID" value="TraesJAG4A03G02154470.1"/>
    <property type="gene ID" value="TraesJAG4A03G02154470"/>
</dbReference>
<protein>
    <recommendedName>
        <fullName evidence="4">Bowman-Birk serine protease inhibitors family domain-containing protein</fullName>
    </recommendedName>
</protein>
<dbReference type="OrthoDB" id="695738at2759"/>
<dbReference type="Gramene" id="TraesSTA4A03G02154310.1">
    <property type="protein sequence ID" value="TraesSTA4A03G02154310.1"/>
    <property type="gene ID" value="TraesSTA4A03G02154310"/>
</dbReference>
<dbReference type="Gramene" id="TraesCS4A03G0794900.1">
    <property type="protein sequence ID" value="TraesCS4A03G0794900.1.CDS"/>
    <property type="gene ID" value="TraesCS4A03G0794900"/>
</dbReference>
<keyword evidence="3" id="KW-1185">Reference proteome</keyword>
<evidence type="ECO:0000313" key="2">
    <source>
        <dbReference type="EnsemblPlants" id="TraesCS4A02G318600.1"/>
    </source>
</evidence>
<dbReference type="OMA" id="ECPPCID"/>
<accession>A0A3B6I1I7</accession>
<dbReference type="AlphaFoldDB" id="A0A3B6I1I7"/>
<dbReference type="Gramene" id="TraesCLE_scaffold_160945_01G000200.1">
    <property type="protein sequence ID" value="TraesCLE_scaffold_160945_01G000200.1"/>
    <property type="gene ID" value="TraesCLE_scaffold_160945_01G000200"/>
</dbReference>
<sequence length="105" mass="11322">MKGSSLVFMVALLSIGYLAAAGRCHLVEERSHGDGAGNASANAPALGSSLDESQVITKFCLVRDCKTKEVLWTEPCFCCLVLPELPCWRERSECQAKCPACNPKC</sequence>
<dbReference type="Gramene" id="TraesROB_scaffold_148677_01G000200.1">
    <property type="protein sequence ID" value="TraesROB_scaffold_148677_01G000200.1"/>
    <property type="gene ID" value="TraesROB_scaffold_148677_01G000200"/>
</dbReference>
<proteinExistence type="predicted"/>
<feature type="signal peptide" evidence="1">
    <location>
        <begin position="1"/>
        <end position="21"/>
    </location>
</feature>
<dbReference type="Proteomes" id="UP000019116">
    <property type="component" value="Chromosome 4A"/>
</dbReference>
<dbReference type="Gramene" id="TraesARI4A03G02191970.1">
    <property type="protein sequence ID" value="TraesARI4A03G02191970.1"/>
    <property type="gene ID" value="TraesARI4A03G02191970"/>
</dbReference>
<dbReference type="Gramene" id="TraesCAD_scaffold_148996_01G000200.1">
    <property type="protein sequence ID" value="TraesCAD_scaffold_148996_01G000200.1"/>
    <property type="gene ID" value="TraesCAD_scaffold_148996_01G000200"/>
</dbReference>
<keyword evidence="1" id="KW-0732">Signal</keyword>
<organism evidence="2">
    <name type="scientific">Triticum aestivum</name>
    <name type="common">Wheat</name>
    <dbReference type="NCBI Taxonomy" id="4565"/>
    <lineage>
        <taxon>Eukaryota</taxon>
        <taxon>Viridiplantae</taxon>
        <taxon>Streptophyta</taxon>
        <taxon>Embryophyta</taxon>
        <taxon>Tracheophyta</taxon>
        <taxon>Spermatophyta</taxon>
        <taxon>Magnoliopsida</taxon>
        <taxon>Liliopsida</taxon>
        <taxon>Poales</taxon>
        <taxon>Poaceae</taxon>
        <taxon>BOP clade</taxon>
        <taxon>Pooideae</taxon>
        <taxon>Triticodae</taxon>
        <taxon>Triticeae</taxon>
        <taxon>Triticinae</taxon>
        <taxon>Triticum</taxon>
    </lineage>
</organism>
<feature type="chain" id="PRO_5043175379" description="Bowman-Birk serine protease inhibitors family domain-containing protein" evidence="1">
    <location>
        <begin position="22"/>
        <end position="105"/>
    </location>
</feature>
<dbReference type="Gramene" id="TraesNOR4A03G02175320.1">
    <property type="protein sequence ID" value="TraesNOR4A03G02175320.1"/>
    <property type="gene ID" value="TraesNOR4A03G02175320"/>
</dbReference>
<evidence type="ECO:0008006" key="4">
    <source>
        <dbReference type="Google" id="ProtNLM"/>
    </source>
</evidence>
<evidence type="ECO:0000313" key="3">
    <source>
        <dbReference type="Proteomes" id="UP000019116"/>
    </source>
</evidence>
<reference evidence="2" key="1">
    <citation type="submission" date="2018-08" db="EMBL/GenBank/DDBJ databases">
        <authorList>
            <person name="Rossello M."/>
        </authorList>
    </citation>
    <scope>NUCLEOTIDE SEQUENCE [LARGE SCALE GENOMIC DNA]</scope>
    <source>
        <strain evidence="2">cv. Chinese Spring</strain>
    </source>
</reference>
<evidence type="ECO:0000256" key="1">
    <source>
        <dbReference type="SAM" id="SignalP"/>
    </source>
</evidence>
<dbReference type="Gramene" id="TraesJUL4A03G02173890.1">
    <property type="protein sequence ID" value="TraesJUL4A03G02173890.1"/>
    <property type="gene ID" value="TraesJUL4A03G02173890"/>
</dbReference>
<dbReference type="Gramene" id="TraesCS4A02G318600.1">
    <property type="protein sequence ID" value="TraesCS4A02G318600.1"/>
    <property type="gene ID" value="TraesCS4A02G318600"/>
</dbReference>